<dbReference type="EMBL" id="CADEBD010000390">
    <property type="protein sequence ID" value="CAB3253426.1"/>
    <property type="molecule type" value="Genomic_DNA"/>
</dbReference>
<accession>A0A8S1B1Z9</accession>
<feature type="compositionally biased region" description="Basic residues" evidence="1">
    <location>
        <begin position="120"/>
        <end position="131"/>
    </location>
</feature>
<dbReference type="AlphaFoldDB" id="A0A8S1B1Z9"/>
<dbReference type="OrthoDB" id="958254at2759"/>
<feature type="region of interest" description="Disordered" evidence="1">
    <location>
        <begin position="1"/>
        <end position="56"/>
    </location>
</feature>
<feature type="compositionally biased region" description="Basic and acidic residues" evidence="1">
    <location>
        <begin position="103"/>
        <end position="119"/>
    </location>
</feature>
<name>A0A8S1B1Z9_ARCPL</name>
<reference evidence="2 3" key="1">
    <citation type="submission" date="2020-04" db="EMBL/GenBank/DDBJ databases">
        <authorList>
            <person name="Wallbank WR R."/>
            <person name="Pardo Diaz C."/>
            <person name="Kozak K."/>
            <person name="Martin S."/>
            <person name="Jiggins C."/>
            <person name="Moest M."/>
            <person name="Warren A I."/>
            <person name="Byers J.R.P. K."/>
            <person name="Montejo-Kovacevich G."/>
            <person name="Yen C E."/>
        </authorList>
    </citation>
    <scope>NUCLEOTIDE SEQUENCE [LARGE SCALE GENOMIC DNA]</scope>
</reference>
<gene>
    <name evidence="2" type="ORF">APLA_LOCUS14308</name>
</gene>
<evidence type="ECO:0000256" key="1">
    <source>
        <dbReference type="SAM" id="MobiDB-lite"/>
    </source>
</evidence>
<feature type="region of interest" description="Disordered" evidence="1">
    <location>
        <begin position="102"/>
        <end position="151"/>
    </location>
</feature>
<feature type="compositionally biased region" description="Basic residues" evidence="1">
    <location>
        <begin position="1"/>
        <end position="10"/>
    </location>
</feature>
<evidence type="ECO:0000313" key="3">
    <source>
        <dbReference type="Proteomes" id="UP000494256"/>
    </source>
</evidence>
<dbReference type="Proteomes" id="UP000494256">
    <property type="component" value="Unassembled WGS sequence"/>
</dbReference>
<sequence length="151" mass="16489">MLLHRGRGPGKTKDQGWGAKKRAAVSASPADCPNFGGTLPGPYDFPPQPPEGHLAPARALLRRTPSEICSRPPRKTHHSPPQALEDLRFAGSFWKIPGGCHGVFERRRGEKGQEGEAQKVKKSKKKGKTKKPDKLQVGLKGESGKMLQKLK</sequence>
<protein>
    <submittedName>
        <fullName evidence="2">Uncharacterized protein</fullName>
    </submittedName>
</protein>
<proteinExistence type="predicted"/>
<evidence type="ECO:0000313" key="2">
    <source>
        <dbReference type="EMBL" id="CAB3253426.1"/>
    </source>
</evidence>
<comment type="caution">
    <text evidence="2">The sequence shown here is derived from an EMBL/GenBank/DDBJ whole genome shotgun (WGS) entry which is preliminary data.</text>
</comment>
<organism evidence="2 3">
    <name type="scientific">Arctia plantaginis</name>
    <name type="common">Wood tiger moth</name>
    <name type="synonym">Phalaena plantaginis</name>
    <dbReference type="NCBI Taxonomy" id="874455"/>
    <lineage>
        <taxon>Eukaryota</taxon>
        <taxon>Metazoa</taxon>
        <taxon>Ecdysozoa</taxon>
        <taxon>Arthropoda</taxon>
        <taxon>Hexapoda</taxon>
        <taxon>Insecta</taxon>
        <taxon>Pterygota</taxon>
        <taxon>Neoptera</taxon>
        <taxon>Endopterygota</taxon>
        <taxon>Lepidoptera</taxon>
        <taxon>Glossata</taxon>
        <taxon>Ditrysia</taxon>
        <taxon>Noctuoidea</taxon>
        <taxon>Erebidae</taxon>
        <taxon>Arctiinae</taxon>
        <taxon>Arctia</taxon>
    </lineage>
</organism>